<keyword evidence="1 8" id="KW-1003">Cell membrane</keyword>
<feature type="transmembrane region" description="Helical" evidence="8">
    <location>
        <begin position="6"/>
        <end position="24"/>
    </location>
</feature>
<organism evidence="12 13">
    <name type="scientific">Kushneria avicenniae</name>
    <dbReference type="NCBI Taxonomy" id="402385"/>
    <lineage>
        <taxon>Bacteria</taxon>
        <taxon>Pseudomonadati</taxon>
        <taxon>Pseudomonadota</taxon>
        <taxon>Gammaproteobacteria</taxon>
        <taxon>Oceanospirillales</taxon>
        <taxon>Halomonadaceae</taxon>
        <taxon>Kushneria</taxon>
    </lineage>
</organism>
<proteinExistence type="inferred from homology"/>
<keyword evidence="4 8" id="KW-0812">Transmembrane</keyword>
<comment type="similarity">
    <text evidence="8 9">Belongs to the ZipA family.</text>
</comment>
<evidence type="ECO:0000256" key="3">
    <source>
        <dbReference type="ARBA" id="ARBA00022618"/>
    </source>
</evidence>
<dbReference type="Pfam" id="PF04354">
    <property type="entry name" value="ZipA_C"/>
    <property type="match status" value="1"/>
</dbReference>
<evidence type="ECO:0000259" key="11">
    <source>
        <dbReference type="SMART" id="SM00771"/>
    </source>
</evidence>
<evidence type="ECO:0000256" key="1">
    <source>
        <dbReference type="ARBA" id="ARBA00022475"/>
    </source>
</evidence>
<evidence type="ECO:0000256" key="6">
    <source>
        <dbReference type="ARBA" id="ARBA00023136"/>
    </source>
</evidence>
<feature type="region of interest" description="Disordered" evidence="10">
    <location>
        <begin position="39"/>
        <end position="266"/>
    </location>
</feature>
<dbReference type="InterPro" id="IPR011919">
    <property type="entry name" value="Cell_div_ZipA"/>
</dbReference>
<feature type="compositionally biased region" description="Basic and acidic residues" evidence="10">
    <location>
        <begin position="98"/>
        <end position="120"/>
    </location>
</feature>
<keyword evidence="3 8" id="KW-0132">Cell division</keyword>
<evidence type="ECO:0000313" key="13">
    <source>
        <dbReference type="Proteomes" id="UP000199046"/>
    </source>
</evidence>
<keyword evidence="2 8" id="KW-0997">Cell inner membrane</keyword>
<dbReference type="GO" id="GO:0032153">
    <property type="term" value="C:cell division site"/>
    <property type="evidence" value="ECO:0007669"/>
    <property type="project" value="UniProtKB-UniRule"/>
</dbReference>
<dbReference type="InterPro" id="IPR036765">
    <property type="entry name" value="ZipA_FtsZ-bd_C_sf"/>
</dbReference>
<evidence type="ECO:0000256" key="7">
    <source>
        <dbReference type="ARBA" id="ARBA00023306"/>
    </source>
</evidence>
<feature type="domain" description="ZipA C-terminal FtsZ-binding" evidence="11">
    <location>
        <begin position="290"/>
        <end position="420"/>
    </location>
</feature>
<evidence type="ECO:0000256" key="9">
    <source>
        <dbReference type="RuleBase" id="RU003612"/>
    </source>
</evidence>
<keyword evidence="13" id="KW-1185">Reference proteome</keyword>
<evidence type="ECO:0000256" key="10">
    <source>
        <dbReference type="SAM" id="MobiDB-lite"/>
    </source>
</evidence>
<dbReference type="RefSeq" id="WP_090133752.1">
    <property type="nucleotide sequence ID" value="NZ_FOLY01000004.1"/>
</dbReference>
<keyword evidence="7 8" id="KW-0131">Cell cycle</keyword>
<dbReference type="GO" id="GO:0043093">
    <property type="term" value="P:FtsZ-dependent cytokinesis"/>
    <property type="evidence" value="ECO:0007669"/>
    <property type="project" value="UniProtKB-UniRule"/>
</dbReference>
<feature type="compositionally biased region" description="Basic and acidic residues" evidence="10">
    <location>
        <begin position="197"/>
        <end position="206"/>
    </location>
</feature>
<feature type="compositionally biased region" description="Basic and acidic residues" evidence="10">
    <location>
        <begin position="71"/>
        <end position="84"/>
    </location>
</feature>
<sequence>MELREWLIILGLVLVAIILVDGVRRLQRQRRGLRMDLSRDIDPNAPARDQEDIEREERMNWELPNGGARVVSREGHDIDDRFDERFDDPDMEAPYGPEPDRDHDEPFDDGRDLPDERPQERYFSSHRSDEPSEPEFDDDVMEEAPVRRRDEFARRLKSVFPSREGKGDTSRKRDTSQKTRSSDVRAARTPTVPERPGSYDDRFNDDRFDDDDPLFARSERRAPPFDEFDPDREEPLAPAFEPEPTPEFDEGTPARSSFDSARWASRHPALERAARGMIDGEKPRTVLSDAEEIVVISVMSRDEDGFNGPDLLQLVLACGLRLDDRGVFHRFETESSDSPLQFSMVNVVKPGTFDLEVMDEDTTPGVTFLMPMPSAESSREAFEAMFETAMVLVRNLGGELKDENHSVMTAQTVEFARQRVHEFERRWRLHHHQAH</sequence>
<dbReference type="Proteomes" id="UP000199046">
    <property type="component" value="Unassembled WGS sequence"/>
</dbReference>
<dbReference type="PANTHER" id="PTHR38685">
    <property type="entry name" value="CELL DIVISION PROTEIN ZIPA"/>
    <property type="match status" value="1"/>
</dbReference>
<accession>A0A1I1KR21</accession>
<evidence type="ECO:0000256" key="8">
    <source>
        <dbReference type="HAMAP-Rule" id="MF_00509"/>
    </source>
</evidence>
<dbReference type="HAMAP" id="MF_00509">
    <property type="entry name" value="ZipA"/>
    <property type="match status" value="1"/>
</dbReference>
<comment type="subcellular location">
    <subcellularLocation>
        <location evidence="8">Cell inner membrane</location>
        <topology evidence="8">Single-pass type I membrane protein</topology>
    </subcellularLocation>
    <text evidence="8">Localizes to the Z ring in an FtsZ-dependent manner.</text>
</comment>
<dbReference type="NCBIfam" id="TIGR02205">
    <property type="entry name" value="septum_zipA"/>
    <property type="match status" value="1"/>
</dbReference>
<dbReference type="EMBL" id="FOLY01000004">
    <property type="protein sequence ID" value="SFC63237.1"/>
    <property type="molecule type" value="Genomic_DNA"/>
</dbReference>
<feature type="compositionally biased region" description="Basic and acidic residues" evidence="10">
    <location>
        <begin position="163"/>
        <end position="186"/>
    </location>
</feature>
<feature type="compositionally biased region" description="Basic and acidic residues" evidence="10">
    <location>
        <begin position="144"/>
        <end position="154"/>
    </location>
</feature>
<comment type="function">
    <text evidence="8 9">Essential cell division protein that stabilizes the FtsZ protofilaments by cross-linking them and that serves as a cytoplasmic membrane anchor for the Z ring. Also required for the recruitment to the septal ring of downstream cell division proteins.</text>
</comment>
<dbReference type="OrthoDB" id="7054914at2"/>
<evidence type="ECO:0000313" key="12">
    <source>
        <dbReference type="EMBL" id="SFC63237.1"/>
    </source>
</evidence>
<comment type="subunit">
    <text evidence="8">Interacts with FtsZ via their C-terminal domains.</text>
</comment>
<dbReference type="STRING" id="402385.SAMN05421848_2132"/>
<keyword evidence="5 8" id="KW-1133">Transmembrane helix</keyword>
<dbReference type="GO" id="GO:0005886">
    <property type="term" value="C:plasma membrane"/>
    <property type="evidence" value="ECO:0007669"/>
    <property type="project" value="UniProtKB-SubCell"/>
</dbReference>
<gene>
    <name evidence="8" type="primary">zipA</name>
    <name evidence="12" type="ORF">SAMN05421848_2132</name>
</gene>
<protein>
    <recommendedName>
        <fullName evidence="8 9">Cell division protein ZipA</fullName>
    </recommendedName>
</protein>
<evidence type="ECO:0000256" key="5">
    <source>
        <dbReference type="ARBA" id="ARBA00022989"/>
    </source>
</evidence>
<evidence type="ECO:0000256" key="4">
    <source>
        <dbReference type="ARBA" id="ARBA00022692"/>
    </source>
</evidence>
<dbReference type="PANTHER" id="PTHR38685:SF1">
    <property type="entry name" value="CELL DIVISION PROTEIN ZIPA"/>
    <property type="match status" value="1"/>
</dbReference>
<dbReference type="Gene3D" id="3.30.1400.10">
    <property type="entry name" value="ZipA, C-terminal FtsZ-binding domain"/>
    <property type="match status" value="1"/>
</dbReference>
<dbReference type="AlphaFoldDB" id="A0A1I1KR21"/>
<keyword evidence="6 8" id="KW-0472">Membrane</keyword>
<feature type="compositionally biased region" description="Acidic residues" evidence="10">
    <location>
        <begin position="131"/>
        <end position="142"/>
    </location>
</feature>
<dbReference type="SUPFAM" id="SSF64383">
    <property type="entry name" value="Cell-division protein ZipA, C-terminal domain"/>
    <property type="match status" value="1"/>
</dbReference>
<reference evidence="13" key="1">
    <citation type="submission" date="2016-10" db="EMBL/GenBank/DDBJ databases">
        <authorList>
            <person name="Varghese N."/>
            <person name="Submissions S."/>
        </authorList>
    </citation>
    <scope>NUCLEOTIDE SEQUENCE [LARGE SCALE GENOMIC DNA]</scope>
    <source>
        <strain evidence="13">DSM 23439</strain>
    </source>
</reference>
<dbReference type="InterPro" id="IPR007449">
    <property type="entry name" value="ZipA_FtsZ-bd_C"/>
</dbReference>
<dbReference type="GO" id="GO:0000917">
    <property type="term" value="P:division septum assembly"/>
    <property type="evidence" value="ECO:0007669"/>
    <property type="project" value="TreeGrafter"/>
</dbReference>
<name>A0A1I1KR21_9GAMM</name>
<evidence type="ECO:0000256" key="2">
    <source>
        <dbReference type="ARBA" id="ARBA00022519"/>
    </source>
</evidence>
<dbReference type="SMART" id="SM00771">
    <property type="entry name" value="ZipA_C"/>
    <property type="match status" value="1"/>
</dbReference>